<dbReference type="STRING" id="101127.A0A1X2GKL9"/>
<comment type="caution">
    <text evidence="2">The sequence shown here is derived from an EMBL/GenBank/DDBJ whole genome shotgun (WGS) entry which is preliminary data.</text>
</comment>
<dbReference type="Pfam" id="PF05368">
    <property type="entry name" value="NmrA"/>
    <property type="match status" value="1"/>
</dbReference>
<dbReference type="InterPro" id="IPR036291">
    <property type="entry name" value="NAD(P)-bd_dom_sf"/>
</dbReference>
<dbReference type="Gene3D" id="3.40.50.720">
    <property type="entry name" value="NAD(P)-binding Rossmann-like Domain"/>
    <property type="match status" value="1"/>
</dbReference>
<reference evidence="2 3" key="1">
    <citation type="submission" date="2016-07" db="EMBL/GenBank/DDBJ databases">
        <title>Pervasive Adenine N6-methylation of Active Genes in Fungi.</title>
        <authorList>
            <consortium name="DOE Joint Genome Institute"/>
            <person name="Mondo S.J."/>
            <person name="Dannebaum R.O."/>
            <person name="Kuo R.C."/>
            <person name="Labutti K."/>
            <person name="Haridas S."/>
            <person name="Kuo A."/>
            <person name="Salamov A."/>
            <person name="Ahrendt S.R."/>
            <person name="Lipzen A."/>
            <person name="Sullivan W."/>
            <person name="Andreopoulos W.B."/>
            <person name="Clum A."/>
            <person name="Lindquist E."/>
            <person name="Daum C."/>
            <person name="Ramamoorthy G.K."/>
            <person name="Gryganskyi A."/>
            <person name="Culley D."/>
            <person name="Magnuson J.K."/>
            <person name="James T.Y."/>
            <person name="O'Malley M.A."/>
            <person name="Stajich J.E."/>
            <person name="Spatafora J.W."/>
            <person name="Visel A."/>
            <person name="Grigoriev I.V."/>
        </authorList>
    </citation>
    <scope>NUCLEOTIDE SEQUENCE [LARGE SCALE GENOMIC DNA]</scope>
    <source>
        <strain evidence="2 3">NRRL 3301</strain>
    </source>
</reference>
<feature type="domain" description="NmrA-like" evidence="1">
    <location>
        <begin position="5"/>
        <end position="236"/>
    </location>
</feature>
<accession>A0A1X2GKL9</accession>
<protein>
    <submittedName>
        <fullName evidence="2">NmrA-like family protein</fullName>
    </submittedName>
</protein>
<dbReference type="AlphaFoldDB" id="A0A1X2GKL9"/>
<organism evidence="2 3">
    <name type="scientific">Hesseltinella vesiculosa</name>
    <dbReference type="NCBI Taxonomy" id="101127"/>
    <lineage>
        <taxon>Eukaryota</taxon>
        <taxon>Fungi</taxon>
        <taxon>Fungi incertae sedis</taxon>
        <taxon>Mucoromycota</taxon>
        <taxon>Mucoromycotina</taxon>
        <taxon>Mucoromycetes</taxon>
        <taxon>Mucorales</taxon>
        <taxon>Cunninghamellaceae</taxon>
        <taxon>Hesseltinella</taxon>
    </lineage>
</organism>
<evidence type="ECO:0000313" key="2">
    <source>
        <dbReference type="EMBL" id="ORX56178.1"/>
    </source>
</evidence>
<dbReference type="OrthoDB" id="3358371at2759"/>
<dbReference type="CDD" id="cd05269">
    <property type="entry name" value="TMR_SDR_a"/>
    <property type="match status" value="1"/>
</dbReference>
<proteinExistence type="predicted"/>
<dbReference type="PANTHER" id="PTHR47129:SF1">
    <property type="entry name" value="NMRA-LIKE DOMAIN-CONTAINING PROTEIN"/>
    <property type="match status" value="1"/>
</dbReference>
<dbReference type="Gene3D" id="3.90.25.10">
    <property type="entry name" value="UDP-galactose 4-epimerase, domain 1"/>
    <property type="match status" value="1"/>
</dbReference>
<evidence type="ECO:0000313" key="3">
    <source>
        <dbReference type="Proteomes" id="UP000242146"/>
    </source>
</evidence>
<dbReference type="PANTHER" id="PTHR47129">
    <property type="entry name" value="QUINONE OXIDOREDUCTASE 2"/>
    <property type="match status" value="1"/>
</dbReference>
<name>A0A1X2GKL9_9FUNG</name>
<dbReference type="Proteomes" id="UP000242146">
    <property type="component" value="Unassembled WGS sequence"/>
</dbReference>
<dbReference type="InterPro" id="IPR008030">
    <property type="entry name" value="NmrA-like"/>
</dbReference>
<dbReference type="EMBL" id="MCGT01000010">
    <property type="protein sequence ID" value="ORX56178.1"/>
    <property type="molecule type" value="Genomic_DNA"/>
</dbReference>
<sequence length="313" mass="34619">MTLKYLITGATGGLGKEVLAHFVANVPKSDFAVGSSNEANRSSFEDQGIAFRHVNFDEPRSLETAFKDVDNLFFVSTNTFDNARRMIQHQSVVDAAKKTEVKHVWYTSLAFGGLKSDSKVAVQTVHYQTETMLEESGINYTSIREGVYADAFPLFLNWYPDTETLYLPANATMALATRKELGEANARLMLAGGHDKEIVLLTAPEPASFAAIVDEINSVTGRSVKLEIVSPEDYIKFNGANDQGGKPLAFFQMLASWYEGLAKGDAQTTHPLMTQVLGRTPTTPLQAIRGFLISNPDYTWHQNYIHPKESDPQ</sequence>
<gene>
    <name evidence="2" type="ORF">DM01DRAFT_1303575</name>
</gene>
<evidence type="ECO:0000259" key="1">
    <source>
        <dbReference type="Pfam" id="PF05368"/>
    </source>
</evidence>
<keyword evidence="3" id="KW-1185">Reference proteome</keyword>
<dbReference type="SUPFAM" id="SSF51735">
    <property type="entry name" value="NAD(P)-binding Rossmann-fold domains"/>
    <property type="match status" value="1"/>
</dbReference>
<dbReference type="InterPro" id="IPR052718">
    <property type="entry name" value="NmrA-type_oxidoreductase"/>
</dbReference>